<name>A0ABR2I8N7_9PEZI</name>
<evidence type="ECO:0000256" key="3">
    <source>
        <dbReference type="ARBA" id="ARBA00011837"/>
    </source>
</evidence>
<dbReference type="Pfam" id="PF05983">
    <property type="entry name" value="Med7"/>
    <property type="match status" value="1"/>
</dbReference>
<evidence type="ECO:0000256" key="4">
    <source>
        <dbReference type="ARBA" id="ARBA00020631"/>
    </source>
</evidence>
<dbReference type="PANTHER" id="PTHR21428">
    <property type="entry name" value="MEDIATOR OF RNA POLYMERASE II TRANSCRIPTION SUBUNIT 7"/>
    <property type="match status" value="1"/>
</dbReference>
<sequence length="287" mass="31994">MADQNENQEMEDLDQVTSTWPRPPPFYKDFTATNLARLADLKREHAETTNPPFSSSSDNNATKKEDDDEDILSQRLTGLPSNLRNLQPPLPPDEGAWRVFGDPYRLVQPLPKLEEGGEIRPVVSGGGLASAADGSGGEDKHFDRATVLKRIAKSLLLNFLELVGILSQNAMDASEKVKDIRDLFYNFHHLINEYRPHQARESLIAMMQAQLDRTRAETTAIRDSKEKVERLLEGLGSLKIDHPHPPEQDSTTMPTDVATAAAASQTNGRGMGELEKEMWRMLVEPAV</sequence>
<comment type="function">
    <text evidence="9">Component of the Mediator complex, a coactivator involved in the regulated transcription of nearly all RNA polymerase II-dependent genes. Mediator functions as a bridge to convey information from gene-specific regulatory proteins to the basal RNA polymerase II transcription machinery. Mediator is recruited to promoters by direct interactions with regulatory proteins and serves as a scaffold for the assembly of a functional preinitiation complex with RNA polymerase II and the general transcription factors.</text>
</comment>
<accession>A0ABR2I8N7</accession>
<evidence type="ECO:0000256" key="10">
    <source>
        <dbReference type="RuleBase" id="RU364060"/>
    </source>
</evidence>
<feature type="compositionally biased region" description="Polar residues" evidence="11">
    <location>
        <begin position="48"/>
        <end position="60"/>
    </location>
</feature>
<evidence type="ECO:0000256" key="2">
    <source>
        <dbReference type="ARBA" id="ARBA00009994"/>
    </source>
</evidence>
<reference evidence="12 13" key="1">
    <citation type="journal article" date="2024" name="IMA Fungus">
        <title>Apiospora arundinis, a panoply of carbohydrate-active enzymes and secondary metabolites.</title>
        <authorList>
            <person name="Sorensen T."/>
            <person name="Petersen C."/>
            <person name="Muurmann A.T."/>
            <person name="Christiansen J.V."/>
            <person name="Brundto M.L."/>
            <person name="Overgaard C.K."/>
            <person name="Boysen A.T."/>
            <person name="Wollenberg R.D."/>
            <person name="Larsen T.O."/>
            <person name="Sorensen J.L."/>
            <person name="Nielsen K.L."/>
            <person name="Sondergaard T.E."/>
        </authorList>
    </citation>
    <scope>NUCLEOTIDE SEQUENCE [LARGE SCALE GENOMIC DNA]</scope>
    <source>
        <strain evidence="12 13">AAU 773</strain>
    </source>
</reference>
<evidence type="ECO:0000256" key="8">
    <source>
        <dbReference type="ARBA" id="ARBA00023242"/>
    </source>
</evidence>
<evidence type="ECO:0000256" key="6">
    <source>
        <dbReference type="ARBA" id="ARBA00023159"/>
    </source>
</evidence>
<dbReference type="EMBL" id="JAPCWZ010000006">
    <property type="protein sequence ID" value="KAK8859108.1"/>
    <property type="molecule type" value="Genomic_DNA"/>
</dbReference>
<keyword evidence="5 10" id="KW-0805">Transcription regulation</keyword>
<feature type="compositionally biased region" description="Acidic residues" evidence="11">
    <location>
        <begin position="1"/>
        <end position="14"/>
    </location>
</feature>
<comment type="similarity">
    <text evidence="2 10">Belongs to the Mediator complex subunit 7 family.</text>
</comment>
<dbReference type="InterPro" id="IPR037212">
    <property type="entry name" value="Med7/Med21-like"/>
</dbReference>
<dbReference type="PANTHER" id="PTHR21428:SF11">
    <property type="entry name" value="MEDIATOR OF RNA POLYMERASE II TRANSCRIPTION SUBUNIT 7"/>
    <property type="match status" value="1"/>
</dbReference>
<keyword evidence="6 10" id="KW-0010">Activator</keyword>
<dbReference type="InterPro" id="IPR044888">
    <property type="entry name" value="Mediatior_Med7_sf"/>
</dbReference>
<evidence type="ECO:0000313" key="13">
    <source>
        <dbReference type="Proteomes" id="UP001390339"/>
    </source>
</evidence>
<comment type="subunit">
    <text evidence="3 10">Component of the Mediator complex.</text>
</comment>
<dbReference type="SUPFAM" id="SSF140718">
    <property type="entry name" value="Mediator hinge subcomplex-like"/>
    <property type="match status" value="1"/>
</dbReference>
<evidence type="ECO:0000256" key="7">
    <source>
        <dbReference type="ARBA" id="ARBA00023163"/>
    </source>
</evidence>
<dbReference type="Proteomes" id="UP001390339">
    <property type="component" value="Unassembled WGS sequence"/>
</dbReference>
<organism evidence="12 13">
    <name type="scientific">Apiospora arundinis</name>
    <dbReference type="NCBI Taxonomy" id="335852"/>
    <lineage>
        <taxon>Eukaryota</taxon>
        <taxon>Fungi</taxon>
        <taxon>Dikarya</taxon>
        <taxon>Ascomycota</taxon>
        <taxon>Pezizomycotina</taxon>
        <taxon>Sordariomycetes</taxon>
        <taxon>Xylariomycetidae</taxon>
        <taxon>Amphisphaeriales</taxon>
        <taxon>Apiosporaceae</taxon>
        <taxon>Apiospora</taxon>
    </lineage>
</organism>
<evidence type="ECO:0000256" key="1">
    <source>
        <dbReference type="ARBA" id="ARBA00004123"/>
    </source>
</evidence>
<evidence type="ECO:0000256" key="5">
    <source>
        <dbReference type="ARBA" id="ARBA00023015"/>
    </source>
</evidence>
<dbReference type="Gene3D" id="6.10.140.200">
    <property type="match status" value="1"/>
</dbReference>
<proteinExistence type="inferred from homology"/>
<evidence type="ECO:0000313" key="12">
    <source>
        <dbReference type="EMBL" id="KAK8859108.1"/>
    </source>
</evidence>
<keyword evidence="7 10" id="KW-0804">Transcription</keyword>
<dbReference type="Gene3D" id="6.10.140.1520">
    <property type="match status" value="1"/>
</dbReference>
<keyword evidence="13" id="KW-1185">Reference proteome</keyword>
<comment type="subcellular location">
    <subcellularLocation>
        <location evidence="1 10">Nucleus</location>
    </subcellularLocation>
</comment>
<keyword evidence="8 10" id="KW-0539">Nucleus</keyword>
<evidence type="ECO:0000256" key="11">
    <source>
        <dbReference type="SAM" id="MobiDB-lite"/>
    </source>
</evidence>
<evidence type="ECO:0000256" key="9">
    <source>
        <dbReference type="ARBA" id="ARBA00025687"/>
    </source>
</evidence>
<gene>
    <name evidence="12" type="ORF">PGQ11_009842</name>
</gene>
<protein>
    <recommendedName>
        <fullName evidence="4 10">Mediator of RNA polymerase II transcription subunit 7</fullName>
    </recommendedName>
</protein>
<dbReference type="InterPro" id="IPR009244">
    <property type="entry name" value="Mediatior_Med7"/>
</dbReference>
<feature type="region of interest" description="Disordered" evidence="11">
    <location>
        <begin position="1"/>
        <end position="69"/>
    </location>
</feature>
<comment type="caution">
    <text evidence="12">The sequence shown here is derived from an EMBL/GenBank/DDBJ whole genome shotgun (WGS) entry which is preliminary data.</text>
</comment>